<feature type="domain" description="Heme NO-binding" evidence="2">
    <location>
        <begin position="2"/>
        <end position="163"/>
    </location>
</feature>
<dbReference type="Gene3D" id="3.90.1520.10">
    <property type="entry name" value="H-NOX domain"/>
    <property type="match status" value="1"/>
</dbReference>
<keyword evidence="4" id="KW-1185">Reference proteome</keyword>
<reference evidence="3" key="1">
    <citation type="submission" date="2023-08" db="EMBL/GenBank/DDBJ databases">
        <authorList>
            <person name="Chen Y."/>
            <person name="Shah S."/>
            <person name="Dougan E. K."/>
            <person name="Thang M."/>
            <person name="Chan C."/>
        </authorList>
    </citation>
    <scope>NUCLEOTIDE SEQUENCE</scope>
</reference>
<dbReference type="InterPro" id="IPR038158">
    <property type="entry name" value="H-NOX_domain_sf"/>
</dbReference>
<dbReference type="Proteomes" id="UP001178507">
    <property type="component" value="Unassembled WGS sequence"/>
</dbReference>
<organism evidence="3 4">
    <name type="scientific">Effrenium voratum</name>
    <dbReference type="NCBI Taxonomy" id="2562239"/>
    <lineage>
        <taxon>Eukaryota</taxon>
        <taxon>Sar</taxon>
        <taxon>Alveolata</taxon>
        <taxon>Dinophyceae</taxon>
        <taxon>Suessiales</taxon>
        <taxon>Symbiodiniaceae</taxon>
        <taxon>Effrenium</taxon>
    </lineage>
</organism>
<feature type="region of interest" description="Disordered" evidence="1">
    <location>
        <begin position="538"/>
        <end position="574"/>
    </location>
</feature>
<proteinExistence type="predicted"/>
<dbReference type="AlphaFoldDB" id="A0AA36NHZ0"/>
<name>A0AA36NHZ0_9DINO</name>
<dbReference type="PANTHER" id="PTHR45655:SF13">
    <property type="entry name" value="SOLUBLE GUANYLATE CYCLASE GCY-32-RELATED"/>
    <property type="match status" value="1"/>
</dbReference>
<dbReference type="InterPro" id="IPR024096">
    <property type="entry name" value="NO_sig/Golgi_transp_ligand-bd"/>
</dbReference>
<protein>
    <recommendedName>
        <fullName evidence="2">Heme NO-binding domain-containing protein</fullName>
    </recommendedName>
</protein>
<dbReference type="InterPro" id="IPR011644">
    <property type="entry name" value="Heme_NO-bd"/>
</dbReference>
<evidence type="ECO:0000259" key="2">
    <source>
        <dbReference type="Pfam" id="PF07700"/>
    </source>
</evidence>
<dbReference type="SUPFAM" id="SSF111126">
    <property type="entry name" value="Ligand-binding domain in the NO signalling and Golgi transport"/>
    <property type="match status" value="1"/>
</dbReference>
<dbReference type="EMBL" id="CAUJNA010003674">
    <property type="protein sequence ID" value="CAJ1407509.1"/>
    <property type="molecule type" value="Genomic_DNA"/>
</dbReference>
<dbReference type="Pfam" id="PF07700">
    <property type="entry name" value="HNOB"/>
    <property type="match status" value="1"/>
</dbReference>
<dbReference type="PANTHER" id="PTHR45655">
    <property type="entry name" value="GUANYLATE CYCLASE SOLUBLE SUBUNIT BETA-2"/>
    <property type="match status" value="1"/>
</dbReference>
<evidence type="ECO:0000256" key="1">
    <source>
        <dbReference type="SAM" id="MobiDB-lite"/>
    </source>
</evidence>
<evidence type="ECO:0000313" key="4">
    <source>
        <dbReference type="Proteomes" id="UP001178507"/>
    </source>
</evidence>
<sequence>MYGHIHIILKDLILTAFGEKTWKAILQRSGCNEELVLNVVAHPDSVTLALVGATCEETKLSAEQALEAFGRHFVLFVLRSGNARFLKAQGSTLPTFLANVNSLHNQLERDHPNAMFPYMEVNYDGTSNFLDLHYLSTRANLSSVVAGVVKEAGRLLFGLDVSMASQPTVRYFRKDAEESRAVSWRVSWTTLDEPPPLPMVPKPKRMSVAALHWAMIDFSSLIQQIACIPQCNPGLDALDSEASRKYDQVLRQVCSVDILLRAVPAKCVAAAWCDPHLESCIEFWETSQGSSKHYEVSQDASFVDVFVSHSWSAPDDWSDKMGPDVDYAEVKATTLAVMAKDYAQSFRSLSEWTDATFWVDKACIAQDHPELKALSIKLLEQFIQKCDSMCVLFTWTYLERLWCVYELACVLIHKPPHKVYLQTELFVKEETLPLYVEAVRGFSLANTKCCKEEDRKVLEAKIEEEYVSTKHFEQLVQATAIALMARSMAFRAGRSPALYATFFHPWAKLARDIGMAELADALECCRCIEWRRATSLNSSASGSVKRAPTQKSSYSKSSYGKVTGTDARHQSKSS</sequence>
<accession>A0AA36NHZ0</accession>
<comment type="caution">
    <text evidence="3">The sequence shown here is derived from an EMBL/GenBank/DDBJ whole genome shotgun (WGS) entry which is preliminary data.</text>
</comment>
<evidence type="ECO:0000313" key="3">
    <source>
        <dbReference type="EMBL" id="CAJ1407509.1"/>
    </source>
</evidence>
<gene>
    <name evidence="3" type="ORF">EVOR1521_LOCUS29182</name>
</gene>
<dbReference type="GO" id="GO:0020037">
    <property type="term" value="F:heme binding"/>
    <property type="evidence" value="ECO:0007669"/>
    <property type="project" value="InterPro"/>
</dbReference>